<accession>A0A820R8V2</accession>
<dbReference type="AlphaFoldDB" id="A0A820R8V2"/>
<reference evidence="8" key="1">
    <citation type="submission" date="2021-02" db="EMBL/GenBank/DDBJ databases">
        <authorList>
            <person name="Nowell W R."/>
        </authorList>
    </citation>
    <scope>NUCLEOTIDE SEQUENCE</scope>
</reference>
<dbReference type="Pfam" id="PF00458">
    <property type="entry name" value="WHEP-TRS"/>
    <property type="match status" value="1"/>
</dbReference>
<feature type="region of interest" description="Disordered" evidence="6">
    <location>
        <begin position="22"/>
        <end position="54"/>
    </location>
</feature>
<evidence type="ECO:0000256" key="6">
    <source>
        <dbReference type="SAM" id="MobiDB-lite"/>
    </source>
</evidence>
<evidence type="ECO:0000256" key="2">
    <source>
        <dbReference type="ARBA" id="ARBA00022741"/>
    </source>
</evidence>
<dbReference type="GO" id="GO:0006418">
    <property type="term" value="P:tRNA aminoacylation for protein translation"/>
    <property type="evidence" value="ECO:0007669"/>
    <property type="project" value="InterPro"/>
</dbReference>
<feature type="compositionally biased region" description="Polar residues" evidence="6">
    <location>
        <begin position="22"/>
        <end position="33"/>
    </location>
</feature>
<dbReference type="Gene3D" id="1.10.287.10">
    <property type="entry name" value="S15/NS1, RNA-binding"/>
    <property type="match status" value="2"/>
</dbReference>
<keyword evidence="3" id="KW-0067">ATP-binding</keyword>
<evidence type="ECO:0000313" key="9">
    <source>
        <dbReference type="Proteomes" id="UP000663844"/>
    </source>
</evidence>
<keyword evidence="5" id="KW-0030">Aminoacyl-tRNA synthetase</keyword>
<dbReference type="InterPro" id="IPR009068">
    <property type="entry name" value="uS15_NS1_RNA-bd_sf"/>
</dbReference>
<proteinExistence type="predicted"/>
<dbReference type="GO" id="GO:0005524">
    <property type="term" value="F:ATP binding"/>
    <property type="evidence" value="ECO:0007669"/>
    <property type="project" value="UniProtKB-KW"/>
</dbReference>
<protein>
    <recommendedName>
        <fullName evidence="7">WHEP-TRS domain-containing protein</fullName>
    </recommendedName>
</protein>
<evidence type="ECO:0000256" key="1">
    <source>
        <dbReference type="ARBA" id="ARBA00022598"/>
    </source>
</evidence>
<evidence type="ECO:0000256" key="3">
    <source>
        <dbReference type="ARBA" id="ARBA00022840"/>
    </source>
</evidence>
<evidence type="ECO:0000256" key="5">
    <source>
        <dbReference type="ARBA" id="ARBA00023146"/>
    </source>
</evidence>
<dbReference type="EMBL" id="CAJOAZ010030311">
    <property type="protein sequence ID" value="CAF4432012.1"/>
    <property type="molecule type" value="Genomic_DNA"/>
</dbReference>
<sequence length="97" mass="10352">DDVTAAVQELLSLKNQYKTLTGSEYKPSNASAQKENKKPADAAAAAATTTSSTTVTSAEADKLLEKITQQGDKVRELKTNKSAPKVSSKLIRLISEK</sequence>
<organism evidence="8 9">
    <name type="scientific">Adineta steineri</name>
    <dbReference type="NCBI Taxonomy" id="433720"/>
    <lineage>
        <taxon>Eukaryota</taxon>
        <taxon>Metazoa</taxon>
        <taxon>Spiralia</taxon>
        <taxon>Gnathifera</taxon>
        <taxon>Rotifera</taxon>
        <taxon>Eurotatoria</taxon>
        <taxon>Bdelloidea</taxon>
        <taxon>Adinetida</taxon>
        <taxon>Adinetidae</taxon>
        <taxon>Adineta</taxon>
    </lineage>
</organism>
<feature type="domain" description="WHEP-TRS" evidence="7">
    <location>
        <begin position="1"/>
        <end position="31"/>
    </location>
</feature>
<feature type="non-terminal residue" evidence="8">
    <location>
        <position position="1"/>
    </location>
</feature>
<dbReference type="Proteomes" id="UP000663844">
    <property type="component" value="Unassembled WGS sequence"/>
</dbReference>
<name>A0A820R8V2_9BILA</name>
<keyword evidence="1" id="KW-0436">Ligase</keyword>
<keyword evidence="2" id="KW-0547">Nucleotide-binding</keyword>
<dbReference type="InterPro" id="IPR000738">
    <property type="entry name" value="WHEP-TRS_dom"/>
</dbReference>
<dbReference type="SUPFAM" id="SSF47060">
    <property type="entry name" value="S15/NS1 RNA-binding domain"/>
    <property type="match status" value="2"/>
</dbReference>
<feature type="compositionally biased region" description="Low complexity" evidence="6">
    <location>
        <begin position="41"/>
        <end position="54"/>
    </location>
</feature>
<gene>
    <name evidence="8" type="ORF">OXD698_LOCUS53291</name>
</gene>
<dbReference type="GO" id="GO:0004812">
    <property type="term" value="F:aminoacyl-tRNA ligase activity"/>
    <property type="evidence" value="ECO:0007669"/>
    <property type="project" value="UniProtKB-KW"/>
</dbReference>
<dbReference type="PROSITE" id="PS51185">
    <property type="entry name" value="WHEP_TRS_2"/>
    <property type="match status" value="1"/>
</dbReference>
<comment type="caution">
    <text evidence="8">The sequence shown here is derived from an EMBL/GenBank/DDBJ whole genome shotgun (WGS) entry which is preliminary data.</text>
</comment>
<evidence type="ECO:0000259" key="7">
    <source>
        <dbReference type="PROSITE" id="PS51185"/>
    </source>
</evidence>
<keyword evidence="4" id="KW-0648">Protein biosynthesis</keyword>
<evidence type="ECO:0000256" key="4">
    <source>
        <dbReference type="ARBA" id="ARBA00022917"/>
    </source>
</evidence>
<evidence type="ECO:0000313" key="8">
    <source>
        <dbReference type="EMBL" id="CAF4432012.1"/>
    </source>
</evidence>